<dbReference type="GeneID" id="66071984"/>
<organism evidence="1 2">
    <name type="scientific">Marasmius oreades</name>
    <name type="common">fairy-ring Marasmius</name>
    <dbReference type="NCBI Taxonomy" id="181124"/>
    <lineage>
        <taxon>Eukaryota</taxon>
        <taxon>Fungi</taxon>
        <taxon>Dikarya</taxon>
        <taxon>Basidiomycota</taxon>
        <taxon>Agaricomycotina</taxon>
        <taxon>Agaricomycetes</taxon>
        <taxon>Agaricomycetidae</taxon>
        <taxon>Agaricales</taxon>
        <taxon>Marasmiineae</taxon>
        <taxon>Marasmiaceae</taxon>
        <taxon>Marasmius</taxon>
    </lineage>
</organism>
<dbReference type="KEGG" id="more:E1B28_002908"/>
<keyword evidence="2" id="KW-1185">Reference proteome</keyword>
<accession>A0A9P7RKV5</accession>
<sequence>MELEDMLRKYLQVQYDYAWYKAGGVSAGPTDWEHVEYSDMLPQGLGLKVPIDRDYSYVYQLYAYFNSLKQPTQVFKIKDTNFDMMSSSNCLHPGTPETVQPSVIVGTFGSVQRGLYQFGL</sequence>
<dbReference type="RefSeq" id="XP_043001813.1">
    <property type="nucleotide sequence ID" value="XM_043159859.1"/>
</dbReference>
<evidence type="ECO:0000313" key="2">
    <source>
        <dbReference type="Proteomes" id="UP001049176"/>
    </source>
</evidence>
<dbReference type="EMBL" id="CM032191">
    <property type="protein sequence ID" value="KAG7085342.1"/>
    <property type="molecule type" value="Genomic_DNA"/>
</dbReference>
<proteinExistence type="predicted"/>
<dbReference type="Proteomes" id="UP001049176">
    <property type="component" value="Chromosome 11"/>
</dbReference>
<comment type="caution">
    <text evidence="1">The sequence shown here is derived from an EMBL/GenBank/DDBJ whole genome shotgun (WGS) entry which is preliminary data.</text>
</comment>
<dbReference type="AlphaFoldDB" id="A0A9P7RKV5"/>
<reference evidence="1" key="1">
    <citation type="journal article" date="2021" name="Genome Biol. Evol.">
        <title>The assembled and annotated genome of the fairy-ring fungus Marasmius oreades.</title>
        <authorList>
            <person name="Hiltunen M."/>
            <person name="Ament-Velasquez S.L."/>
            <person name="Johannesson H."/>
        </authorList>
    </citation>
    <scope>NUCLEOTIDE SEQUENCE</scope>
    <source>
        <strain evidence="1">03SP1</strain>
    </source>
</reference>
<protein>
    <submittedName>
        <fullName evidence="1">Uncharacterized protein</fullName>
    </submittedName>
</protein>
<evidence type="ECO:0000313" key="1">
    <source>
        <dbReference type="EMBL" id="KAG7085342.1"/>
    </source>
</evidence>
<name>A0A9P7RKV5_9AGAR</name>
<gene>
    <name evidence="1" type="ORF">E1B28_002908</name>
</gene>